<protein>
    <recommendedName>
        <fullName evidence="4">Delta-60 repeat domain-containing protein</fullName>
    </recommendedName>
</protein>
<dbReference type="EMBL" id="CP035704">
    <property type="protein sequence ID" value="QBB71894.1"/>
    <property type="molecule type" value="Genomic_DNA"/>
</dbReference>
<evidence type="ECO:0008006" key="4">
    <source>
        <dbReference type="Google" id="ProtNLM"/>
    </source>
</evidence>
<dbReference type="SUPFAM" id="SSF101898">
    <property type="entry name" value="NHL repeat"/>
    <property type="match status" value="1"/>
</dbReference>
<feature type="signal peptide" evidence="1">
    <location>
        <begin position="1"/>
        <end position="40"/>
    </location>
</feature>
<dbReference type="Pfam" id="PF17164">
    <property type="entry name" value="DUF5122"/>
    <property type="match status" value="4"/>
</dbReference>
<dbReference type="KEGG" id="xbc:ELE36_16865"/>
<evidence type="ECO:0000313" key="2">
    <source>
        <dbReference type="EMBL" id="QBB71894.1"/>
    </source>
</evidence>
<keyword evidence="3" id="KW-1185">Reference proteome</keyword>
<reference evidence="2 3" key="1">
    <citation type="submission" date="2019-01" db="EMBL/GenBank/DDBJ databases">
        <title>Pseudolysobacter antarctica gen. nov., sp. nov., isolated from Fildes Peninsula, Antarctica.</title>
        <authorList>
            <person name="Wei Z."/>
            <person name="Peng F."/>
        </authorList>
    </citation>
    <scope>NUCLEOTIDE SEQUENCE [LARGE SCALE GENOMIC DNA]</scope>
    <source>
        <strain evidence="2 3">AQ6-296</strain>
    </source>
</reference>
<dbReference type="AlphaFoldDB" id="A0A411HN47"/>
<name>A0A411HN47_9GAMM</name>
<organism evidence="2 3">
    <name type="scientific">Pseudolysobacter antarcticus</name>
    <dbReference type="NCBI Taxonomy" id="2511995"/>
    <lineage>
        <taxon>Bacteria</taxon>
        <taxon>Pseudomonadati</taxon>
        <taxon>Pseudomonadota</taxon>
        <taxon>Gammaproteobacteria</taxon>
        <taxon>Lysobacterales</taxon>
        <taxon>Rhodanobacteraceae</taxon>
        <taxon>Pseudolysobacter</taxon>
    </lineage>
</organism>
<dbReference type="NCBIfam" id="TIGR02608">
    <property type="entry name" value="delta_60_rpt"/>
    <property type="match status" value="6"/>
</dbReference>
<proteinExistence type="predicted"/>
<evidence type="ECO:0000313" key="3">
    <source>
        <dbReference type="Proteomes" id="UP000291562"/>
    </source>
</evidence>
<dbReference type="Proteomes" id="UP000291562">
    <property type="component" value="Chromosome"/>
</dbReference>
<evidence type="ECO:0000256" key="1">
    <source>
        <dbReference type="SAM" id="SignalP"/>
    </source>
</evidence>
<feature type="chain" id="PRO_5019561126" description="Delta-60 repeat domain-containing protein" evidence="1">
    <location>
        <begin position="41"/>
        <end position="463"/>
    </location>
</feature>
<sequence length="463" mass="46822">MTTFPITPSFRRVDQGTAMTMSRVLISIFAPMILSAAANAGSDLDPLWNPPGGYTVTHVGTGDAIVNAVAMDSLGRMVVAGYSTPSAGGNAQFSLVRYHGDDFPTSIGYEDLTFNSTGIAYVAVGIGNTNGYAVQIGTNDSIVVAGDCTTPMMPQNHTFCLARFTSGGAIDTSFGTSGKLITRVGPDDAFAKAMTKDAAGNFLVAGYSSSYLTGNPVFTVVRYSPSGVADSTFGFAGYAGVAETSGGTAQAAAITMDGNGAIVVAGSIASLAYPSGAFAVTRLLASGAPDPSFNSGNIAVVGFANGGAANAVAVDASNRPILAGFALPTGATSSLMTLARFTSAGALDTSFGSGGVASPPLSGCTEASASGIKLDALGRAFVSGTCKNTQNVLVLAHYNANGTLDTAFAPNGYETEVFGNYASASALVLDGKGRPVVVGQRIASGVSEFVINRHDYIFSHGFE</sequence>
<dbReference type="Gene3D" id="2.80.10.50">
    <property type="match status" value="3"/>
</dbReference>
<gene>
    <name evidence="2" type="ORF">ELE36_16865</name>
</gene>
<accession>A0A411HN47</accession>
<keyword evidence="1" id="KW-0732">Signal</keyword>
<dbReference type="InterPro" id="IPR013431">
    <property type="entry name" value="Delta_60_rpt"/>
</dbReference>
<dbReference type="OrthoDB" id="9805017at2"/>